<dbReference type="InterPro" id="IPR043472">
    <property type="entry name" value="Macro_dom-like"/>
</dbReference>
<reference evidence="1" key="1">
    <citation type="submission" date="2021-05" db="EMBL/GenBank/DDBJ databases">
        <title>Whole genome sequence of Curtobacterium flaccumfaciens pv. flaccumfaciens strain CFBP 3417.</title>
        <authorList>
            <person name="Osdaghi E."/>
            <person name="Taghouti G."/>
            <person name="Portier P."/>
            <person name="Fazliarab A."/>
            <person name="Taghavi S.M."/>
            <person name="Briand M."/>
            <person name="Le-Saux M."/>
            <person name="Jacques M.-A."/>
        </authorList>
    </citation>
    <scope>NUCLEOTIDE SEQUENCE</scope>
    <source>
        <strain evidence="1">CFBP 3417</strain>
    </source>
</reference>
<dbReference type="Gene3D" id="3.40.220.10">
    <property type="entry name" value="Leucine Aminopeptidase, subunit E, domain 1"/>
    <property type="match status" value="1"/>
</dbReference>
<dbReference type="InterPro" id="IPR002589">
    <property type="entry name" value="Macro_dom"/>
</dbReference>
<proteinExistence type="predicted"/>
<comment type="caution">
    <text evidence="1">The sequence shown here is derived from an EMBL/GenBank/DDBJ whole genome shotgun (WGS) entry which is preliminary data.</text>
</comment>
<gene>
    <name evidence="1" type="ORF">KK103_15560</name>
</gene>
<name>A0A5P8YW03_9MICO</name>
<dbReference type="AlphaFoldDB" id="A0A5P8YW03"/>
<dbReference type="EMBL" id="JAHEWX010000025">
    <property type="protein sequence ID" value="MBT1543179.1"/>
    <property type="molecule type" value="Genomic_DNA"/>
</dbReference>
<protein>
    <submittedName>
        <fullName evidence="1">Macro domain-containing protein</fullName>
    </submittedName>
</protein>
<dbReference type="Pfam" id="PF01661">
    <property type="entry name" value="Macro"/>
    <property type="match status" value="1"/>
</dbReference>
<evidence type="ECO:0000313" key="1">
    <source>
        <dbReference type="EMBL" id="MBT1543179.1"/>
    </source>
</evidence>
<dbReference type="SUPFAM" id="SSF52949">
    <property type="entry name" value="Macro domain-like"/>
    <property type="match status" value="1"/>
</dbReference>
<dbReference type="SMART" id="SM00506">
    <property type="entry name" value="A1pp"/>
    <property type="match status" value="1"/>
</dbReference>
<organism evidence="1 2">
    <name type="scientific">Curtobacterium flaccumfaciens pv. flaccumfaciens</name>
    <dbReference type="NCBI Taxonomy" id="138532"/>
    <lineage>
        <taxon>Bacteria</taxon>
        <taxon>Bacillati</taxon>
        <taxon>Actinomycetota</taxon>
        <taxon>Actinomycetes</taxon>
        <taxon>Micrococcales</taxon>
        <taxon>Microbacteriaceae</taxon>
        <taxon>Curtobacterium</taxon>
    </lineage>
</organism>
<evidence type="ECO:0000313" key="2">
    <source>
        <dbReference type="Proteomes" id="UP000709437"/>
    </source>
</evidence>
<dbReference type="Proteomes" id="UP000709437">
    <property type="component" value="Unassembled WGS sequence"/>
</dbReference>
<dbReference type="RefSeq" id="WP_128781717.1">
    <property type="nucleotide sequence ID" value="NZ_CP041260.1"/>
</dbReference>
<accession>A0A5P8YW03</accession>
<dbReference type="PROSITE" id="PS51154">
    <property type="entry name" value="MACRO"/>
    <property type="match status" value="1"/>
</dbReference>
<sequence length="168" mass="17555">MTERVNVGTAVLHDYSGDVFDAGTDVFVNPWNRNFVPRWLMQPGGISGALLTRTGPEPWKELAQRRLLVLGEAVLTGSGQWDGAAAIVHVAGINAAWRASECSVRTAARNAVDATAAAGFSSMLLPLIGSGHGGLDPVTVRAAIIDELSEAGHAGARAVDVYVPVVVN</sequence>